<sequence>MEHKNKSLFFAEDLSDIFLRVRPELKNVFPQAFQPVEAGSIIEISGYSGSGKSCFTLDLIASTLISNLEANNPKVLLIDTDKSLNIIKLCEICNDKLTTESGSPTDLRDHIERLQIMTCDRLNFSSIFSKLEAILTDDPQISLIILDNLGVFYYFQSSMNLEETSTVTKKENYIASYLKKFNLLCEKFKVTFVYVKPHYIMNHREIRENFTTHSVTLEKIDGETFSMDIRQKEEFKGKYFYSVASNGLKFKECDDN</sequence>
<dbReference type="GO" id="GO:0005813">
    <property type="term" value="C:centrosome"/>
    <property type="evidence" value="ECO:0007669"/>
    <property type="project" value="TreeGrafter"/>
</dbReference>
<evidence type="ECO:0000313" key="2">
    <source>
        <dbReference type="Proteomes" id="UP000183832"/>
    </source>
</evidence>
<dbReference type="OrthoDB" id="420422at2759"/>
<dbReference type="GO" id="GO:0005657">
    <property type="term" value="C:replication fork"/>
    <property type="evidence" value="ECO:0007669"/>
    <property type="project" value="InterPro"/>
</dbReference>
<accession>A0A1J1IR17</accession>
<dbReference type="Proteomes" id="UP000183832">
    <property type="component" value="Unassembled WGS sequence"/>
</dbReference>
<dbReference type="GO" id="GO:0000724">
    <property type="term" value="P:double-strand break repair via homologous recombination"/>
    <property type="evidence" value="ECO:0007669"/>
    <property type="project" value="InterPro"/>
</dbReference>
<organism evidence="1 2">
    <name type="scientific">Clunio marinus</name>
    <dbReference type="NCBI Taxonomy" id="568069"/>
    <lineage>
        <taxon>Eukaryota</taxon>
        <taxon>Metazoa</taxon>
        <taxon>Ecdysozoa</taxon>
        <taxon>Arthropoda</taxon>
        <taxon>Hexapoda</taxon>
        <taxon>Insecta</taxon>
        <taxon>Pterygota</taxon>
        <taxon>Neoptera</taxon>
        <taxon>Endopterygota</taxon>
        <taxon>Diptera</taxon>
        <taxon>Nematocera</taxon>
        <taxon>Chironomoidea</taxon>
        <taxon>Chironomidae</taxon>
        <taxon>Clunio</taxon>
    </lineage>
</organism>
<dbReference type="STRING" id="568069.A0A1J1IR17"/>
<protein>
    <submittedName>
        <fullName evidence="1">CLUMA_CG015909, isoform A</fullName>
    </submittedName>
</protein>
<dbReference type="AlphaFoldDB" id="A0A1J1IR17"/>
<dbReference type="Gene3D" id="3.40.50.300">
    <property type="entry name" value="P-loop containing nucleotide triphosphate hydrolases"/>
    <property type="match status" value="1"/>
</dbReference>
<dbReference type="PANTHER" id="PTHR46644:SF2">
    <property type="entry name" value="DNA REPAIR PROTEIN XRCC2"/>
    <property type="match status" value="1"/>
</dbReference>
<evidence type="ECO:0000313" key="1">
    <source>
        <dbReference type="EMBL" id="CRL02683.1"/>
    </source>
</evidence>
<keyword evidence="2" id="KW-1185">Reference proteome</keyword>
<dbReference type="GO" id="GO:0033063">
    <property type="term" value="C:Rad51B-Rad51C-Rad51D-XRCC2 complex"/>
    <property type="evidence" value="ECO:0007669"/>
    <property type="project" value="InterPro"/>
</dbReference>
<dbReference type="GO" id="GO:0042148">
    <property type="term" value="P:DNA strand invasion"/>
    <property type="evidence" value="ECO:0007669"/>
    <property type="project" value="TreeGrafter"/>
</dbReference>
<name>A0A1J1IR17_9DIPT</name>
<dbReference type="EMBL" id="CVRI01000058">
    <property type="protein sequence ID" value="CRL02683.1"/>
    <property type="molecule type" value="Genomic_DNA"/>
</dbReference>
<dbReference type="InterPro" id="IPR027417">
    <property type="entry name" value="P-loop_NTPase"/>
</dbReference>
<dbReference type="SUPFAM" id="SSF52540">
    <property type="entry name" value="P-loop containing nucleoside triphosphate hydrolases"/>
    <property type="match status" value="1"/>
</dbReference>
<dbReference type="InterPro" id="IPR030547">
    <property type="entry name" value="XRCC2"/>
</dbReference>
<proteinExistence type="predicted"/>
<dbReference type="PANTHER" id="PTHR46644">
    <property type="entry name" value="DNA REPAIR PROTEIN XRCC2"/>
    <property type="match status" value="1"/>
</dbReference>
<reference evidence="1 2" key="1">
    <citation type="submission" date="2015-04" db="EMBL/GenBank/DDBJ databases">
        <authorList>
            <person name="Syromyatnikov M.Y."/>
            <person name="Popov V.N."/>
        </authorList>
    </citation>
    <scope>NUCLEOTIDE SEQUENCE [LARGE SCALE GENOMIC DNA]</scope>
</reference>
<dbReference type="GO" id="GO:0000400">
    <property type="term" value="F:four-way junction DNA binding"/>
    <property type="evidence" value="ECO:0007669"/>
    <property type="project" value="TreeGrafter"/>
</dbReference>
<gene>
    <name evidence="1" type="ORF">CLUMA_CG015909</name>
</gene>